<dbReference type="PROSITE" id="PS51257">
    <property type="entry name" value="PROKAR_LIPOPROTEIN"/>
    <property type="match status" value="1"/>
</dbReference>
<dbReference type="AlphaFoldDB" id="A0A173LZ03"/>
<accession>A0A173LZ03</accession>
<reference evidence="7 8" key="1">
    <citation type="journal article" date="2016" name="Genome Announc.">
        <title>Complete Genome Sequence of Aurantimicrobium minutum Type Strain KNCT, a Planktonic Ultramicrobacterium Isolated from River Water.</title>
        <authorList>
            <person name="Nakai R."/>
            <person name="Fujisawa T."/>
            <person name="Nakamura Y."/>
            <person name="Nishide H."/>
            <person name="Uchiyama I."/>
            <person name="Baba T."/>
            <person name="Toyoda A."/>
            <person name="Fujiyama A."/>
            <person name="Naganuma T."/>
            <person name="Niki H."/>
        </authorList>
    </citation>
    <scope>NUCLEOTIDE SEQUENCE [LARGE SCALE GENOMIC DNA]</scope>
    <source>
        <strain evidence="7 8">KNC</strain>
    </source>
</reference>
<evidence type="ECO:0000256" key="3">
    <source>
        <dbReference type="ARBA" id="ARBA00022592"/>
    </source>
</evidence>
<evidence type="ECO:0000313" key="8">
    <source>
        <dbReference type="Proteomes" id="UP000243847"/>
    </source>
</evidence>
<feature type="domain" description="PBP" evidence="6">
    <location>
        <begin position="36"/>
        <end position="331"/>
    </location>
</feature>
<evidence type="ECO:0000256" key="1">
    <source>
        <dbReference type="ARBA" id="ARBA00008725"/>
    </source>
</evidence>
<dbReference type="InterPro" id="IPR024370">
    <property type="entry name" value="PBP_domain"/>
</dbReference>
<comment type="similarity">
    <text evidence="1 4">Belongs to the PstS family.</text>
</comment>
<keyword evidence="3 4" id="KW-0592">Phosphate transport</keyword>
<dbReference type="PANTHER" id="PTHR42996">
    <property type="entry name" value="PHOSPHATE-BINDING PROTEIN PSTS"/>
    <property type="match status" value="1"/>
</dbReference>
<organism evidence="7 8">
    <name type="scientific">Aurantimicrobium minutum</name>
    <dbReference type="NCBI Taxonomy" id="708131"/>
    <lineage>
        <taxon>Bacteria</taxon>
        <taxon>Bacillati</taxon>
        <taxon>Actinomycetota</taxon>
        <taxon>Actinomycetes</taxon>
        <taxon>Micrococcales</taxon>
        <taxon>Microbacteriaceae</taxon>
        <taxon>Aurantimicrobium</taxon>
    </lineage>
</organism>
<evidence type="ECO:0000313" key="7">
    <source>
        <dbReference type="EMBL" id="BAV00069.1"/>
    </source>
</evidence>
<dbReference type="PANTHER" id="PTHR42996:SF1">
    <property type="entry name" value="PHOSPHATE-BINDING PROTEIN PSTS"/>
    <property type="match status" value="1"/>
</dbReference>
<sequence>MNITRFGRPMAAIAIAATTALAFSACAANEQGSSTSDLTGTLVGAGASSQGSAQEAWIAAFQTANPGVTITYDPSGSGAGRETFIAGGSNFAGSDSYLKDEELAGTFAACAPGTAPFEVPAYISPIAVIYNVDGVTDLNLDASTIAKIFSGSITNWNDAAISALNPKAKLPDLAITAVHRSDDSGTTKNFSDYLFQTAKADWVIDKPADTFPFQTGEGAQGTSGVVDAVKNGTGTIGYADASKAGQLGIANIKVGDKFIKYTPEAAAAVVAESKPVDGRADTDMAISINRTTTDPTHYPIVLVSYLIGCNEYAEAGVADLVKPYFTYILSAQGQADAAAAAGSAPLDAAVSKQATAIVSAIK</sequence>
<dbReference type="Gene3D" id="3.40.190.10">
    <property type="entry name" value="Periplasmic binding protein-like II"/>
    <property type="match status" value="2"/>
</dbReference>
<dbReference type="GO" id="GO:0035435">
    <property type="term" value="P:phosphate ion transmembrane transport"/>
    <property type="evidence" value="ECO:0007669"/>
    <property type="project" value="InterPro"/>
</dbReference>
<dbReference type="SUPFAM" id="SSF53850">
    <property type="entry name" value="Periplasmic binding protein-like II"/>
    <property type="match status" value="1"/>
</dbReference>
<name>A0A173LZ03_9MICO</name>
<dbReference type="GeneID" id="80452720"/>
<keyword evidence="2 4" id="KW-0813">Transport</keyword>
<dbReference type="GO" id="GO:0043190">
    <property type="term" value="C:ATP-binding cassette (ABC) transporter complex"/>
    <property type="evidence" value="ECO:0007669"/>
    <property type="project" value="InterPro"/>
</dbReference>
<dbReference type="GO" id="GO:0042301">
    <property type="term" value="F:phosphate ion binding"/>
    <property type="evidence" value="ECO:0007669"/>
    <property type="project" value="InterPro"/>
</dbReference>
<feature type="chain" id="PRO_5039528870" description="Phosphate-binding protein" evidence="5">
    <location>
        <begin position="28"/>
        <end position="362"/>
    </location>
</feature>
<gene>
    <name evidence="7" type="ORF">AUMI_115260</name>
</gene>
<dbReference type="RefSeq" id="WP_425338924.1">
    <property type="nucleotide sequence ID" value="NZ_AP017457.1"/>
</dbReference>
<dbReference type="EMBL" id="AP017457">
    <property type="protein sequence ID" value="BAV00069.1"/>
    <property type="molecule type" value="Genomic_DNA"/>
</dbReference>
<dbReference type="InterPro" id="IPR005673">
    <property type="entry name" value="ABC_phos-bd_PstS"/>
</dbReference>
<protein>
    <recommendedName>
        <fullName evidence="4">Phosphate-binding protein</fullName>
    </recommendedName>
</protein>
<keyword evidence="5" id="KW-0732">Signal</keyword>
<dbReference type="InterPro" id="IPR050962">
    <property type="entry name" value="Phosphate-bind_PstS"/>
</dbReference>
<dbReference type="NCBIfam" id="TIGR00975">
    <property type="entry name" value="3a0107s03"/>
    <property type="match status" value="1"/>
</dbReference>
<evidence type="ECO:0000256" key="5">
    <source>
        <dbReference type="SAM" id="SignalP"/>
    </source>
</evidence>
<evidence type="ECO:0000259" key="6">
    <source>
        <dbReference type="Pfam" id="PF12849"/>
    </source>
</evidence>
<dbReference type="PIRSF" id="PIRSF002756">
    <property type="entry name" value="PstS"/>
    <property type="match status" value="1"/>
</dbReference>
<proteinExistence type="inferred from homology"/>
<dbReference type="Pfam" id="PF12849">
    <property type="entry name" value="PBP_like_2"/>
    <property type="match status" value="1"/>
</dbReference>
<dbReference type="Proteomes" id="UP000243847">
    <property type="component" value="Chromosome sequence1"/>
</dbReference>
<dbReference type="KEGG" id="amin:AUMI_115260"/>
<feature type="signal peptide" evidence="5">
    <location>
        <begin position="1"/>
        <end position="27"/>
    </location>
</feature>
<dbReference type="CDD" id="cd13565">
    <property type="entry name" value="PBP2_PstS"/>
    <property type="match status" value="1"/>
</dbReference>
<evidence type="ECO:0000256" key="4">
    <source>
        <dbReference type="PIRNR" id="PIRNR002756"/>
    </source>
</evidence>
<evidence type="ECO:0000256" key="2">
    <source>
        <dbReference type="ARBA" id="ARBA00022448"/>
    </source>
</evidence>